<dbReference type="InterPro" id="IPR045886">
    <property type="entry name" value="ThiF/MoeB/HesA"/>
</dbReference>
<dbReference type="Gene3D" id="3.40.50.720">
    <property type="entry name" value="NAD(P)-binding Rossmann-like Domain"/>
    <property type="match status" value="1"/>
</dbReference>
<name>A0ABX2RA35_9THEO</name>
<dbReference type="RefSeq" id="WP_028052413.1">
    <property type="nucleotide sequence ID" value="NZ_ATYG01000020.1"/>
</dbReference>
<feature type="domain" description="THIF-type NAD/FAD binding fold" evidence="1">
    <location>
        <begin position="9"/>
        <end position="236"/>
    </location>
</feature>
<proteinExistence type="predicted"/>
<accession>A0ABX2RA35</accession>
<dbReference type="PANTHER" id="PTHR43267">
    <property type="entry name" value="TRNA THREONYLCARBAMOYLADENOSINE DEHYDRATASE"/>
    <property type="match status" value="1"/>
</dbReference>
<sequence length="242" mass="26880">MHRFSRTEILIGSEGLKVLHRSRVMVFGLGGVGSPAVEALARTGVGSMVLVDFDRVSLTNINRQLPALESTVGLLKAEVLAKRIREINPEAEVITVTEKLTPENTERFFRYNPDYVVDAIDTLKNKIALITYMYRKYIPFISVMGAGNRLDPTRFKVADISRTHTCPLTRRVRQALKKEGIYQGVKVVFSEEPPVLERGTSDEPLPAEKKHLPGSVMFVTATAGLIAAGEAVKDLLLRHKIL</sequence>
<evidence type="ECO:0000313" key="3">
    <source>
        <dbReference type="Proteomes" id="UP000604066"/>
    </source>
</evidence>
<dbReference type="Pfam" id="PF00899">
    <property type="entry name" value="ThiF"/>
    <property type="match status" value="1"/>
</dbReference>
<dbReference type="InterPro" id="IPR035985">
    <property type="entry name" value="Ubiquitin-activating_enz"/>
</dbReference>
<dbReference type="SUPFAM" id="SSF69572">
    <property type="entry name" value="Activating enzymes of the ubiquitin-like proteins"/>
    <property type="match status" value="1"/>
</dbReference>
<dbReference type="CDD" id="cd00755">
    <property type="entry name" value="YgdL_like"/>
    <property type="match status" value="1"/>
</dbReference>
<dbReference type="InterPro" id="IPR000594">
    <property type="entry name" value="ThiF_NAD_FAD-bd"/>
</dbReference>
<dbReference type="Proteomes" id="UP000604066">
    <property type="component" value="Unassembled WGS sequence"/>
</dbReference>
<reference evidence="2 3" key="1">
    <citation type="submission" date="2020-07" db="EMBL/GenBank/DDBJ databases">
        <title>Genomic Encyclopedia of Type Strains, Phase III (KMG-III): the genomes of soil and plant-associated and newly described type strains.</title>
        <authorList>
            <person name="Whitman W."/>
        </authorList>
    </citation>
    <scope>NUCLEOTIDE SEQUENCE [LARGE SCALE GENOMIC DNA]</scope>
    <source>
        <strain evidence="2 3">DSM 11255</strain>
    </source>
</reference>
<keyword evidence="3" id="KW-1185">Reference proteome</keyword>
<organism evidence="2 3">
    <name type="scientific">Carboxydothermus ferrireducens DSM 11255</name>
    <dbReference type="NCBI Taxonomy" id="1119529"/>
    <lineage>
        <taxon>Bacteria</taxon>
        <taxon>Bacillati</taxon>
        <taxon>Bacillota</taxon>
        <taxon>Clostridia</taxon>
        <taxon>Thermoanaerobacterales</taxon>
        <taxon>Thermoanaerobacteraceae</taxon>
        <taxon>Carboxydothermus</taxon>
    </lineage>
</organism>
<evidence type="ECO:0000259" key="1">
    <source>
        <dbReference type="Pfam" id="PF00899"/>
    </source>
</evidence>
<dbReference type="PANTHER" id="PTHR43267:SF1">
    <property type="entry name" value="TRNA THREONYLCARBAMOYLADENOSINE DEHYDRATASE"/>
    <property type="match status" value="1"/>
</dbReference>
<dbReference type="EMBL" id="JACCBS010000002">
    <property type="protein sequence ID" value="NYE58036.1"/>
    <property type="molecule type" value="Genomic_DNA"/>
</dbReference>
<evidence type="ECO:0000313" key="2">
    <source>
        <dbReference type="EMBL" id="NYE58036.1"/>
    </source>
</evidence>
<gene>
    <name evidence="2" type="ORF">HDG70_001751</name>
</gene>
<protein>
    <submittedName>
        <fullName evidence="2">tRNA A37 threonylcarbamoyladenosine dehydratase</fullName>
    </submittedName>
</protein>
<comment type="caution">
    <text evidence="2">The sequence shown here is derived from an EMBL/GenBank/DDBJ whole genome shotgun (WGS) entry which is preliminary data.</text>
</comment>